<keyword evidence="4" id="KW-1185">Reference proteome</keyword>
<evidence type="ECO:0000313" key="2">
    <source>
        <dbReference type="EMBL" id="KAA8493893.1"/>
    </source>
</evidence>
<dbReference type="PANTHER" id="PTHR11034">
    <property type="entry name" value="N-MYC DOWNSTREAM REGULATED"/>
    <property type="match status" value="1"/>
</dbReference>
<proteinExistence type="inferred from homology"/>
<protein>
    <submittedName>
        <fullName evidence="2">NDRG-like protein</fullName>
    </submittedName>
</protein>
<dbReference type="EMBL" id="VRMN01000001">
    <property type="protein sequence ID" value="KAA8499413.1"/>
    <property type="molecule type" value="Genomic_DNA"/>
</dbReference>
<accession>A0A5J4YSY0</accession>
<evidence type="ECO:0000313" key="3">
    <source>
        <dbReference type="EMBL" id="KAA8499413.1"/>
    </source>
</evidence>
<name>A0A5J4YSY0_PORPP</name>
<dbReference type="AlphaFoldDB" id="A0A5J4YSY0"/>
<dbReference type="OrthoDB" id="6407055at2759"/>
<dbReference type="InterPro" id="IPR004142">
    <property type="entry name" value="NDRG"/>
</dbReference>
<comment type="caution">
    <text evidence="2">The sequence shown here is derived from an EMBL/GenBank/DDBJ whole genome shotgun (WGS) entry which is preliminary data.</text>
</comment>
<dbReference type="InterPro" id="IPR029058">
    <property type="entry name" value="AB_hydrolase_fold"/>
</dbReference>
<reference evidence="4" key="1">
    <citation type="journal article" date="2019" name="Nat. Commun.">
        <title>Expansion of phycobilisome linker gene families in mesophilic red algae.</title>
        <authorList>
            <person name="Lee J."/>
            <person name="Kim D."/>
            <person name="Bhattacharya D."/>
            <person name="Yoon H.S."/>
        </authorList>
    </citation>
    <scope>NUCLEOTIDE SEQUENCE [LARGE SCALE GENOMIC DNA]</scope>
    <source>
        <strain evidence="4">CCMP 1328</strain>
    </source>
</reference>
<sequence length="336" mass="36938">MDGDVEGVEEGLRAIGSSLLPGESVESLRDLVIEGEDGCVSNLPGTFVRAEHIAGLRVSVHGDESKPALLTFHDIGLNAASTFTAFLQFCSAGVCEELYQTCHYHLEAPGHELRAGDIAEEQEWITLDDLAASVAHVVSHYGLKNYFLLGVGTGANVMFRHALAHAHDVRSIILISPTLQSAGVTDIMYTRMMVNYWLKGITAWPQWAHNYFLARWFSDTFREQRAEQVRLFSQTLDRMSVANVLRLVYADAVRTDLLADARLVGGALSHTSVLIIVGKECYTAVEQVDAARQLLSRQYTSVVEVPHAGLLVLHEQPAAVARAVRLFFQGHSIIAQ</sequence>
<dbReference type="Proteomes" id="UP000324585">
    <property type="component" value="Unassembled WGS sequence"/>
</dbReference>
<gene>
    <name evidence="2" type="ORF">FVE85_3868</name>
    <name evidence="3" type="ORF">FVE85_6998</name>
</gene>
<comment type="similarity">
    <text evidence="1">Belongs to the NDRG family.</text>
</comment>
<dbReference type="Pfam" id="PF03096">
    <property type="entry name" value="Ndr"/>
    <property type="match status" value="1"/>
</dbReference>
<evidence type="ECO:0000313" key="4">
    <source>
        <dbReference type="Proteomes" id="UP000324585"/>
    </source>
</evidence>
<dbReference type="SUPFAM" id="SSF53474">
    <property type="entry name" value="alpha/beta-Hydrolases"/>
    <property type="match status" value="1"/>
</dbReference>
<dbReference type="OMA" id="EHPPDFE"/>
<reference evidence="2" key="2">
    <citation type="submission" date="2019-09" db="EMBL/GenBank/DDBJ databases">
        <title>Expansion of phycobilisome linker gene families in mesophilic red algae.</title>
        <authorList>
            <person name="Lee J."/>
        </authorList>
    </citation>
    <scope>NUCLEOTIDE SEQUENCE [LARGE SCALE GENOMIC DNA]</scope>
    <source>
        <strain evidence="2">CCMP 1328</strain>
        <tissue evidence="2">Unicellular</tissue>
    </source>
</reference>
<organism evidence="2 4">
    <name type="scientific">Porphyridium purpureum</name>
    <name type="common">Red alga</name>
    <name type="synonym">Porphyridium cruentum</name>
    <dbReference type="NCBI Taxonomy" id="35688"/>
    <lineage>
        <taxon>Eukaryota</taxon>
        <taxon>Rhodophyta</taxon>
        <taxon>Bangiophyceae</taxon>
        <taxon>Porphyridiales</taxon>
        <taxon>Porphyridiaceae</taxon>
        <taxon>Porphyridium</taxon>
    </lineage>
</organism>
<dbReference type="EMBL" id="VRMN01000005">
    <property type="protein sequence ID" value="KAA8493893.1"/>
    <property type="molecule type" value="Genomic_DNA"/>
</dbReference>
<evidence type="ECO:0000256" key="1">
    <source>
        <dbReference type="ARBA" id="ARBA00005598"/>
    </source>
</evidence>
<dbReference type="Gene3D" id="3.40.50.1820">
    <property type="entry name" value="alpha/beta hydrolase"/>
    <property type="match status" value="1"/>
</dbReference>